<dbReference type="EMBL" id="GBXM01037328">
    <property type="protein sequence ID" value="JAH71249.1"/>
    <property type="molecule type" value="Transcribed_RNA"/>
</dbReference>
<accession>A0A0E9UZH3</accession>
<evidence type="ECO:0000313" key="1">
    <source>
        <dbReference type="EMBL" id="JAH71249.1"/>
    </source>
</evidence>
<reference evidence="1" key="2">
    <citation type="journal article" date="2015" name="Fish Shellfish Immunol.">
        <title>Early steps in the European eel (Anguilla anguilla)-Vibrio vulnificus interaction in the gills: Role of the RtxA13 toxin.</title>
        <authorList>
            <person name="Callol A."/>
            <person name="Pajuelo D."/>
            <person name="Ebbesson L."/>
            <person name="Teles M."/>
            <person name="MacKenzie S."/>
            <person name="Amaro C."/>
        </authorList>
    </citation>
    <scope>NUCLEOTIDE SEQUENCE</scope>
</reference>
<dbReference type="AlphaFoldDB" id="A0A0E9UZH3"/>
<name>A0A0E9UZH3_ANGAN</name>
<proteinExistence type="predicted"/>
<protein>
    <submittedName>
        <fullName evidence="1">Uncharacterized protein</fullName>
    </submittedName>
</protein>
<sequence>MNCMEVYGSGTLAAELYGSGTPGLILTGTALTESLLNPCNPPLRI</sequence>
<reference evidence="1" key="1">
    <citation type="submission" date="2014-11" db="EMBL/GenBank/DDBJ databases">
        <authorList>
            <person name="Amaro Gonzalez C."/>
        </authorList>
    </citation>
    <scope>NUCLEOTIDE SEQUENCE</scope>
</reference>
<organism evidence="1">
    <name type="scientific">Anguilla anguilla</name>
    <name type="common">European freshwater eel</name>
    <name type="synonym">Muraena anguilla</name>
    <dbReference type="NCBI Taxonomy" id="7936"/>
    <lineage>
        <taxon>Eukaryota</taxon>
        <taxon>Metazoa</taxon>
        <taxon>Chordata</taxon>
        <taxon>Craniata</taxon>
        <taxon>Vertebrata</taxon>
        <taxon>Euteleostomi</taxon>
        <taxon>Actinopterygii</taxon>
        <taxon>Neopterygii</taxon>
        <taxon>Teleostei</taxon>
        <taxon>Anguilliformes</taxon>
        <taxon>Anguillidae</taxon>
        <taxon>Anguilla</taxon>
    </lineage>
</organism>